<dbReference type="SUPFAM" id="SSF64182">
    <property type="entry name" value="DHH phosphoesterases"/>
    <property type="match status" value="1"/>
</dbReference>
<protein>
    <submittedName>
        <fullName evidence="1">Putative phosphohydrolase</fullName>
    </submittedName>
</protein>
<reference evidence="1" key="1">
    <citation type="journal article" date="2021" name="Proc. Natl. Acad. Sci. U.S.A.">
        <title>A Catalog of Tens of Thousands of Viruses from Human Metagenomes Reveals Hidden Associations with Chronic Diseases.</title>
        <authorList>
            <person name="Tisza M.J."/>
            <person name="Buck C.B."/>
        </authorList>
    </citation>
    <scope>NUCLEOTIDE SEQUENCE</scope>
    <source>
        <strain evidence="1">CtviY17</strain>
    </source>
</reference>
<accession>A0A8S5RLP3</accession>
<dbReference type="Gene3D" id="3.10.310.30">
    <property type="match status" value="1"/>
</dbReference>
<proteinExistence type="predicted"/>
<dbReference type="InterPro" id="IPR038763">
    <property type="entry name" value="DHH_sf"/>
</dbReference>
<dbReference type="InterPro" id="IPR052968">
    <property type="entry name" value="Nucleotide_metab_enz"/>
</dbReference>
<sequence length="317" mass="36934">MKCFYHVDQDGIVSGFYVRKACEQRGLAFEPEDFRKINYGMKFPFHDIEQDEFVFIVDYSIEPEEMWQLLSITKNVFWIDHHQSTIEAYKDFKCDVKGIRITGAGISGANLTWLYFKYMCDENWEQIERTDEKNVKRLLNIYKYKADYPKLAEYTAMWDTFYFGETSKQFVKAFHYAFESYDFDALSPLLNTLNKDQGIYEATKNIGDMVADGLSIIEYLAANAEQYLRAYGFETIFEGHKVYAINRALINSDFFESIDASKYDMFIGFSFNGSMWEYQLRSAEQDKVNVYELAVKYGGGGHPNAAGFRSDKYVLGV</sequence>
<evidence type="ECO:0000313" key="1">
    <source>
        <dbReference type="EMBL" id="DAE32286.1"/>
    </source>
</evidence>
<dbReference type="PANTHER" id="PTHR42146">
    <property type="entry name" value="3',5'-CYCLIC-NUCLEOTIDE PHOSPHODIESTERASE"/>
    <property type="match status" value="1"/>
</dbReference>
<name>A0A8S5RLP3_9VIRU</name>
<organism evidence="1">
    <name type="scientific">virus sp. ctviY17</name>
    <dbReference type="NCBI Taxonomy" id="2825828"/>
    <lineage>
        <taxon>Viruses</taxon>
    </lineage>
</organism>
<dbReference type="PANTHER" id="PTHR42146:SF1">
    <property type="entry name" value="OLIGORIBONUCLEASE NRNB"/>
    <property type="match status" value="1"/>
</dbReference>
<dbReference type="EMBL" id="BK059120">
    <property type="protein sequence ID" value="DAE32286.1"/>
    <property type="molecule type" value="Genomic_DNA"/>
</dbReference>